<protein>
    <submittedName>
        <fullName evidence="2">Uncharacterized protein</fullName>
    </submittedName>
</protein>
<feature type="transmembrane region" description="Helical" evidence="1">
    <location>
        <begin position="46"/>
        <end position="72"/>
    </location>
</feature>
<comment type="caution">
    <text evidence="2">The sequence shown here is derived from an EMBL/GenBank/DDBJ whole genome shotgun (WGS) entry which is preliminary data.</text>
</comment>
<reference evidence="2 3" key="1">
    <citation type="submission" date="2014-12" db="EMBL/GenBank/DDBJ databases">
        <title>Draft genome sequences of 29 type strains of Enterococci.</title>
        <authorList>
            <person name="Zhong Z."/>
            <person name="Sun Z."/>
            <person name="Liu W."/>
            <person name="Zhang W."/>
            <person name="Zhang H."/>
        </authorList>
    </citation>
    <scope>NUCLEOTIDE SEQUENCE [LARGE SCALE GENOMIC DNA]</scope>
    <source>
        <strain evidence="2 3">DSM 15687</strain>
    </source>
</reference>
<organism evidence="2 3">
    <name type="scientific">Enterococcus ratti</name>
    <dbReference type="NCBI Taxonomy" id="150033"/>
    <lineage>
        <taxon>Bacteria</taxon>
        <taxon>Bacillati</taxon>
        <taxon>Bacillota</taxon>
        <taxon>Bacilli</taxon>
        <taxon>Lactobacillales</taxon>
        <taxon>Enterococcaceae</taxon>
        <taxon>Enterococcus</taxon>
    </lineage>
</organism>
<keyword evidence="3" id="KW-1185">Reference proteome</keyword>
<evidence type="ECO:0000313" key="2">
    <source>
        <dbReference type="EMBL" id="OJG83740.1"/>
    </source>
</evidence>
<keyword evidence="1" id="KW-0812">Transmembrane</keyword>
<dbReference type="Proteomes" id="UP000182152">
    <property type="component" value="Unassembled WGS sequence"/>
</dbReference>
<evidence type="ECO:0000256" key="1">
    <source>
        <dbReference type="SAM" id="Phobius"/>
    </source>
</evidence>
<name>A0A1L8WRU6_9ENTE</name>
<dbReference type="STRING" id="150033.RV14_GL000974"/>
<feature type="transmembrane region" description="Helical" evidence="1">
    <location>
        <begin position="13"/>
        <end position="34"/>
    </location>
</feature>
<sequence>MYFLQPASIFRRYWIWLLGGSLLAPALFFFAYLKRKTLFVEFYPKGLWGLLLASVVGQWTGALITFLSIGYFM</sequence>
<keyword evidence="1" id="KW-1133">Transmembrane helix</keyword>
<accession>A0A1L8WRU6</accession>
<gene>
    <name evidence="2" type="ORF">RV14_GL000974</name>
</gene>
<proteinExistence type="predicted"/>
<keyword evidence="1" id="KW-0472">Membrane</keyword>
<dbReference type="AlphaFoldDB" id="A0A1L8WRU6"/>
<evidence type="ECO:0000313" key="3">
    <source>
        <dbReference type="Proteomes" id="UP000182152"/>
    </source>
</evidence>
<dbReference type="EMBL" id="JXLB01000002">
    <property type="protein sequence ID" value="OJG83740.1"/>
    <property type="molecule type" value="Genomic_DNA"/>
</dbReference>